<dbReference type="InterPro" id="IPR003783">
    <property type="entry name" value="Regulatory_RecX"/>
</dbReference>
<evidence type="ECO:0000256" key="4">
    <source>
        <dbReference type="ARBA" id="ARBA00022490"/>
    </source>
</evidence>
<dbReference type="EMBL" id="PEWC01000034">
    <property type="protein sequence ID" value="PIU71746.1"/>
    <property type="molecule type" value="Genomic_DNA"/>
</dbReference>
<protein>
    <recommendedName>
        <fullName evidence="3">Regulatory protein RecX</fullName>
    </recommendedName>
</protein>
<feature type="domain" description="RecX second three-helical" evidence="5">
    <location>
        <begin position="107"/>
        <end position="148"/>
    </location>
</feature>
<organism evidence="6 7">
    <name type="scientific">Candidatus Woesebacteria bacterium CG06_land_8_20_14_3_00_39_27</name>
    <dbReference type="NCBI Taxonomy" id="1975057"/>
    <lineage>
        <taxon>Bacteria</taxon>
        <taxon>Candidatus Woeseibacteriota</taxon>
    </lineage>
</organism>
<evidence type="ECO:0000256" key="2">
    <source>
        <dbReference type="ARBA" id="ARBA00009695"/>
    </source>
</evidence>
<dbReference type="Proteomes" id="UP000230972">
    <property type="component" value="Unassembled WGS sequence"/>
</dbReference>
<gene>
    <name evidence="6" type="ORF">COS80_01500</name>
</gene>
<evidence type="ECO:0000313" key="6">
    <source>
        <dbReference type="EMBL" id="PIU71746.1"/>
    </source>
</evidence>
<accession>A0A2M7AQ24</accession>
<sequence>MPIITSIKSQKKKDRVNIYLDDKFGFGLDLENLVKLGLKVDQELTDEEIADIVKKAEFQKTLDKLLRFATLRPRSEKEIKDWLKRKKVHISLFDKLLKRLRQLSLLDDEKFAKWWVEQRQSFRPKPKRILNNELWIKGINNEIIKKVLGEEEINEEKMARELLKKKMYKWKNLEGFELRQKMS</sequence>
<comment type="caution">
    <text evidence="6">The sequence shown here is derived from an EMBL/GenBank/DDBJ whole genome shotgun (WGS) entry which is preliminary data.</text>
</comment>
<reference evidence="7" key="1">
    <citation type="submission" date="2017-09" db="EMBL/GenBank/DDBJ databases">
        <title>Depth-based differentiation of microbial function through sediment-hosted aquifers and enrichment of novel symbionts in the deep terrestrial subsurface.</title>
        <authorList>
            <person name="Probst A.J."/>
            <person name="Ladd B."/>
            <person name="Jarett J.K."/>
            <person name="Geller-Mcgrath D.E."/>
            <person name="Sieber C.M.K."/>
            <person name="Emerson J.B."/>
            <person name="Anantharaman K."/>
            <person name="Thomas B.C."/>
            <person name="Malmstrom R."/>
            <person name="Stieglmeier M."/>
            <person name="Klingl A."/>
            <person name="Woyke T."/>
            <person name="Ryan C.M."/>
            <person name="Banfield J.F."/>
        </authorList>
    </citation>
    <scope>NUCLEOTIDE SEQUENCE [LARGE SCALE GENOMIC DNA]</scope>
</reference>
<dbReference type="GO" id="GO:0006282">
    <property type="term" value="P:regulation of DNA repair"/>
    <property type="evidence" value="ECO:0007669"/>
    <property type="project" value="InterPro"/>
</dbReference>
<evidence type="ECO:0000256" key="3">
    <source>
        <dbReference type="ARBA" id="ARBA00018111"/>
    </source>
</evidence>
<dbReference type="InterPro" id="IPR053924">
    <property type="entry name" value="RecX_HTH_2nd"/>
</dbReference>
<comment type="similarity">
    <text evidence="2">Belongs to the RecX family.</text>
</comment>
<evidence type="ECO:0000313" key="7">
    <source>
        <dbReference type="Proteomes" id="UP000230972"/>
    </source>
</evidence>
<dbReference type="PANTHER" id="PTHR33602:SF1">
    <property type="entry name" value="REGULATORY PROTEIN RECX FAMILY PROTEIN"/>
    <property type="match status" value="1"/>
</dbReference>
<feature type="non-terminal residue" evidence="6">
    <location>
        <position position="183"/>
    </location>
</feature>
<dbReference type="GO" id="GO:0005737">
    <property type="term" value="C:cytoplasm"/>
    <property type="evidence" value="ECO:0007669"/>
    <property type="project" value="UniProtKB-SubCell"/>
</dbReference>
<dbReference type="InterPro" id="IPR036388">
    <property type="entry name" value="WH-like_DNA-bd_sf"/>
</dbReference>
<dbReference type="Pfam" id="PF02631">
    <property type="entry name" value="RecX_HTH2"/>
    <property type="match status" value="1"/>
</dbReference>
<dbReference type="Gene3D" id="1.10.10.10">
    <property type="entry name" value="Winged helix-like DNA-binding domain superfamily/Winged helix DNA-binding domain"/>
    <property type="match status" value="2"/>
</dbReference>
<dbReference type="AlphaFoldDB" id="A0A2M7AQ24"/>
<proteinExistence type="inferred from homology"/>
<comment type="subcellular location">
    <subcellularLocation>
        <location evidence="1">Cytoplasm</location>
    </subcellularLocation>
</comment>
<evidence type="ECO:0000256" key="1">
    <source>
        <dbReference type="ARBA" id="ARBA00004496"/>
    </source>
</evidence>
<evidence type="ECO:0000259" key="5">
    <source>
        <dbReference type="Pfam" id="PF02631"/>
    </source>
</evidence>
<keyword evidence="4" id="KW-0963">Cytoplasm</keyword>
<dbReference type="PANTHER" id="PTHR33602">
    <property type="entry name" value="REGULATORY PROTEIN RECX FAMILY PROTEIN"/>
    <property type="match status" value="1"/>
</dbReference>
<name>A0A2M7AQ24_9BACT</name>